<reference evidence="1 2" key="1">
    <citation type="submission" date="2019-02" db="EMBL/GenBank/DDBJ databases">
        <title>Deep-cultivation of Planctomycetes and their phenomic and genomic characterization uncovers novel biology.</title>
        <authorList>
            <person name="Wiegand S."/>
            <person name="Jogler M."/>
            <person name="Boedeker C."/>
            <person name="Pinto D."/>
            <person name="Vollmers J."/>
            <person name="Rivas-Marin E."/>
            <person name="Kohn T."/>
            <person name="Peeters S.H."/>
            <person name="Heuer A."/>
            <person name="Rast P."/>
            <person name="Oberbeckmann S."/>
            <person name="Bunk B."/>
            <person name="Jeske O."/>
            <person name="Meyerdierks A."/>
            <person name="Storesund J.E."/>
            <person name="Kallscheuer N."/>
            <person name="Luecker S."/>
            <person name="Lage O.M."/>
            <person name="Pohl T."/>
            <person name="Merkel B.J."/>
            <person name="Hornburger P."/>
            <person name="Mueller R.-W."/>
            <person name="Bruemmer F."/>
            <person name="Labrenz M."/>
            <person name="Spormann A.M."/>
            <person name="Op den Camp H."/>
            <person name="Overmann J."/>
            <person name="Amann R."/>
            <person name="Jetten M.S.M."/>
            <person name="Mascher T."/>
            <person name="Medema M.H."/>
            <person name="Devos D.P."/>
            <person name="Kaster A.-K."/>
            <person name="Ovreas L."/>
            <person name="Rohde M."/>
            <person name="Galperin M.Y."/>
            <person name="Jogler C."/>
        </authorList>
    </citation>
    <scope>NUCLEOTIDE SEQUENCE [LARGE SCALE GENOMIC DNA]</scope>
    <source>
        <strain evidence="1 2">HG15A2</strain>
    </source>
</reference>
<proteinExistence type="predicted"/>
<dbReference type="RefSeq" id="WP_145063811.1">
    <property type="nucleotide sequence ID" value="NZ_CP036263.1"/>
</dbReference>
<accession>A0A517N389</accession>
<dbReference type="EMBL" id="CP036263">
    <property type="protein sequence ID" value="QDT01594.1"/>
    <property type="molecule type" value="Genomic_DNA"/>
</dbReference>
<dbReference type="KEGG" id="amob:HG15A2_49410"/>
<dbReference type="AlphaFoldDB" id="A0A517N389"/>
<name>A0A517N389_9BACT</name>
<evidence type="ECO:0000313" key="2">
    <source>
        <dbReference type="Proteomes" id="UP000319852"/>
    </source>
</evidence>
<keyword evidence="2" id="KW-1185">Reference proteome</keyword>
<organism evidence="1 2">
    <name type="scientific">Adhaeretor mobilis</name>
    <dbReference type="NCBI Taxonomy" id="1930276"/>
    <lineage>
        <taxon>Bacteria</taxon>
        <taxon>Pseudomonadati</taxon>
        <taxon>Planctomycetota</taxon>
        <taxon>Planctomycetia</taxon>
        <taxon>Pirellulales</taxon>
        <taxon>Lacipirellulaceae</taxon>
        <taxon>Adhaeretor</taxon>
    </lineage>
</organism>
<dbReference type="OrthoDB" id="7573292at2"/>
<dbReference type="Proteomes" id="UP000319852">
    <property type="component" value="Chromosome"/>
</dbReference>
<gene>
    <name evidence="1" type="ORF">HG15A2_49410</name>
</gene>
<protein>
    <submittedName>
        <fullName evidence="1">Uncharacterized protein</fullName>
    </submittedName>
</protein>
<evidence type="ECO:0000313" key="1">
    <source>
        <dbReference type="EMBL" id="QDT01594.1"/>
    </source>
</evidence>
<sequence>MNEAQKCSECGGKLETGFIPDISMAAAFKTSWHRGEADDKTILDYVKYGPGLKYDRSKVIAIQAFRCTQCGLLKMYANPSTSD</sequence>